<protein>
    <submittedName>
        <fullName evidence="2">CaiB/BaiF CoA-transferase family protein</fullName>
    </submittedName>
</protein>
<dbReference type="InterPro" id="IPR003673">
    <property type="entry name" value="CoA-Trfase_fam_III"/>
</dbReference>
<dbReference type="InterPro" id="IPR050509">
    <property type="entry name" value="CoA-transferase_III"/>
</dbReference>
<accession>A0ABP7G5E5</accession>
<evidence type="ECO:0000313" key="2">
    <source>
        <dbReference type="EMBL" id="GAA3754267.1"/>
    </source>
</evidence>
<dbReference type="InterPro" id="IPR023606">
    <property type="entry name" value="CoA-Trfase_III_dom_1_sf"/>
</dbReference>
<gene>
    <name evidence="2" type="ORF">GCM10023082_57210</name>
</gene>
<dbReference type="Gene3D" id="3.30.1540.10">
    <property type="entry name" value="formyl-coa transferase, domain 3"/>
    <property type="match status" value="1"/>
</dbReference>
<dbReference type="EMBL" id="BAABEP010000062">
    <property type="protein sequence ID" value="GAA3754267.1"/>
    <property type="molecule type" value="Genomic_DNA"/>
</dbReference>
<dbReference type="Proteomes" id="UP001499884">
    <property type="component" value="Unassembled WGS sequence"/>
</dbReference>
<comment type="caution">
    <text evidence="2">The sequence shown here is derived from an EMBL/GenBank/DDBJ whole genome shotgun (WGS) entry which is preliminary data.</text>
</comment>
<dbReference type="Pfam" id="PF02515">
    <property type="entry name" value="CoA_transf_3"/>
    <property type="match status" value="1"/>
</dbReference>
<sequence length="408" mass="42634">MSDDRDSTPHTPAPGAPPAPPAGPPDTVRPGGGPLSGVRVVELAGIGPAPMAALTLAELGADVVRVDRPVPSPVTDGLDRGRRSVVVDLKHPRGAEAVLRLAERADVLIEAYRPGVAERLGVGPGEALRRNPRLVYARMTGWGQSGPRASTAGHDINYLSLTGALSAIGRAGGPPQVPVNLLGDFGGGSMYLLVGILSALHHAGATGEGQVVDAAIVDGVTHLASMVWAQRRHHGWRDERGTNLLDTGRPFYDVYETSDGGWFAVGALEPQFYARLVELLELPGWAGGQYDPERWPAMREAFAAAFASRTRAEWERVFEGSDACASPVLDWAEAVRDPHLAARGTHDRVDGGDVPAPAPRFSATPTTTAAAPGPVGADGERVLADWAVRGAAELLADGALRRGACPPG</sequence>
<proteinExistence type="predicted"/>
<dbReference type="PANTHER" id="PTHR48228">
    <property type="entry name" value="SUCCINYL-COA--D-CITRAMALATE COA-TRANSFERASE"/>
    <property type="match status" value="1"/>
</dbReference>
<organism evidence="2 3">
    <name type="scientific">Streptomyces tremellae</name>
    <dbReference type="NCBI Taxonomy" id="1124239"/>
    <lineage>
        <taxon>Bacteria</taxon>
        <taxon>Bacillati</taxon>
        <taxon>Actinomycetota</taxon>
        <taxon>Actinomycetes</taxon>
        <taxon>Kitasatosporales</taxon>
        <taxon>Streptomycetaceae</taxon>
        <taxon>Streptomyces</taxon>
    </lineage>
</organism>
<feature type="compositionally biased region" description="Pro residues" evidence="1">
    <location>
        <begin position="11"/>
        <end position="24"/>
    </location>
</feature>
<evidence type="ECO:0000313" key="3">
    <source>
        <dbReference type="Proteomes" id="UP001499884"/>
    </source>
</evidence>
<dbReference type="SUPFAM" id="SSF89796">
    <property type="entry name" value="CoA-transferase family III (CaiB/BaiF)"/>
    <property type="match status" value="1"/>
</dbReference>
<feature type="compositionally biased region" description="Low complexity" evidence="1">
    <location>
        <begin position="359"/>
        <end position="374"/>
    </location>
</feature>
<dbReference type="PANTHER" id="PTHR48228:SF5">
    <property type="entry name" value="ALPHA-METHYLACYL-COA RACEMASE"/>
    <property type="match status" value="1"/>
</dbReference>
<feature type="region of interest" description="Disordered" evidence="1">
    <location>
        <begin position="1"/>
        <end position="34"/>
    </location>
</feature>
<feature type="region of interest" description="Disordered" evidence="1">
    <location>
        <begin position="343"/>
        <end position="376"/>
    </location>
</feature>
<name>A0ABP7G5E5_9ACTN</name>
<evidence type="ECO:0000256" key="1">
    <source>
        <dbReference type="SAM" id="MobiDB-lite"/>
    </source>
</evidence>
<reference evidence="3" key="1">
    <citation type="journal article" date="2019" name="Int. J. Syst. Evol. Microbiol.">
        <title>The Global Catalogue of Microorganisms (GCM) 10K type strain sequencing project: providing services to taxonomists for standard genome sequencing and annotation.</title>
        <authorList>
            <consortium name="The Broad Institute Genomics Platform"/>
            <consortium name="The Broad Institute Genome Sequencing Center for Infectious Disease"/>
            <person name="Wu L."/>
            <person name="Ma J."/>
        </authorList>
    </citation>
    <scope>NUCLEOTIDE SEQUENCE [LARGE SCALE GENOMIC DNA]</scope>
    <source>
        <strain evidence="3">JCM 30846</strain>
    </source>
</reference>
<dbReference type="InterPro" id="IPR044855">
    <property type="entry name" value="CoA-Trfase_III_dom3_sf"/>
</dbReference>
<keyword evidence="3" id="KW-1185">Reference proteome</keyword>
<dbReference type="Gene3D" id="3.40.50.10540">
    <property type="entry name" value="Crotonobetainyl-coa:carnitine coa-transferase, domain 1"/>
    <property type="match status" value="1"/>
</dbReference>